<dbReference type="InterPro" id="IPR013414">
    <property type="entry name" value="Cas7/Cst2/DevR_sub_I-B/Tneap"/>
</dbReference>
<sequence length="297" mass="33947">MGKVVQISILAKIVGNVNADEVIGNRATLKKMYSSDGEVLPFVSARAIKFAIREALRQRSYDIDPYQKKGDQLLDSGNPVKYIDNDLFGYMHAPKKEEGQKKGVIALRRQAPIAISYLKSLRNTPIKSEFAARFPRTDGDGENPVPFEIEVAEFIGRLNCLIYEYVGLKSSDEKKEWELKREERNKRIKDFLEILLTPTYVLPRRTNSLNIPEYYVSLVTLSERGPLPIYQYLDYVNDKTIMLSIDMLNLMMSRPEIRNNIKEAYLIDYHNALDKPVNGFSSPSLSDAIGRIISFLQ</sequence>
<dbReference type="NCBIfam" id="TIGR01875">
    <property type="entry name" value="cas_MJ0381"/>
    <property type="match status" value="1"/>
</dbReference>
<dbReference type="GO" id="GO:0051607">
    <property type="term" value="P:defense response to virus"/>
    <property type="evidence" value="ECO:0007669"/>
    <property type="project" value="UniProtKB-KW"/>
</dbReference>
<organism evidence="3 4">
    <name type="scientific">Nitrososphaera gargensis (strain Ga9.2)</name>
    <dbReference type="NCBI Taxonomy" id="1237085"/>
    <lineage>
        <taxon>Archaea</taxon>
        <taxon>Nitrososphaerota</taxon>
        <taxon>Nitrososphaeria</taxon>
        <taxon>Nitrososphaerales</taxon>
        <taxon>Nitrososphaeraceae</taxon>
        <taxon>Nitrososphaera</taxon>
    </lineage>
</organism>
<keyword evidence="4" id="KW-1185">Reference proteome</keyword>
<dbReference type="Proteomes" id="UP000008037">
    <property type="component" value="Chromosome"/>
</dbReference>
<name>K0ILT7_NITGG</name>
<evidence type="ECO:0000256" key="1">
    <source>
        <dbReference type="ARBA" id="ARBA00023118"/>
    </source>
</evidence>
<protein>
    <submittedName>
        <fullName evidence="3">Putarive CRISPR-associated protein, DevR (Cas7) family</fullName>
    </submittedName>
</protein>
<dbReference type="OrthoDB" id="132787at2157"/>
<dbReference type="GeneID" id="13796562"/>
<evidence type="ECO:0000256" key="2">
    <source>
        <dbReference type="ARBA" id="ARBA00025626"/>
    </source>
</evidence>
<evidence type="ECO:0000313" key="4">
    <source>
        <dbReference type="Proteomes" id="UP000008037"/>
    </source>
</evidence>
<keyword evidence="1" id="KW-0051">Antiviral defense</keyword>
<dbReference type="RefSeq" id="WP_015017881.1">
    <property type="nucleotide sequence ID" value="NC_018719.1"/>
</dbReference>
<dbReference type="BioCyc" id="CNIT1237085:G1324-386-MONOMER"/>
<gene>
    <name evidence="3" type="ordered locus">Ngar_c03860</name>
</gene>
<dbReference type="InParanoid" id="K0ILT7"/>
<accession>K0ILT7</accession>
<dbReference type="NCBIfam" id="TIGR02585">
    <property type="entry name" value="cas_Cst2_DevR"/>
    <property type="match status" value="1"/>
</dbReference>
<dbReference type="Pfam" id="PF01905">
    <property type="entry name" value="DevR"/>
    <property type="match status" value="1"/>
</dbReference>
<comment type="function">
    <text evidence="2">CRISPR (clustered regularly interspaced short palindromic repeat) is an adaptive immune system that provides protection against mobile genetic elements (viruses, transposable elements and conjugative plasmids). CRISPR clusters contain spacers, sequences complementary to antecedent mobile elements, and target invading nucleic acids. CRISPR clusters are transcribed and processed into CRISPR RNA (crRNA).</text>
</comment>
<reference evidence="3 4" key="1">
    <citation type="journal article" date="2012" name="Environ. Microbiol.">
        <title>The genome of the ammonia-oxidizing Candidatus Nitrososphaera gargensis: insights into metabolic versatility and environmental adaptations.</title>
        <authorList>
            <person name="Spang A."/>
            <person name="Poehlein A."/>
            <person name="Offre P."/>
            <person name="Zumbragel S."/>
            <person name="Haider S."/>
            <person name="Rychlik N."/>
            <person name="Nowka B."/>
            <person name="Schmeisser C."/>
            <person name="Lebedeva E.V."/>
            <person name="Rattei T."/>
            <person name="Bohm C."/>
            <person name="Schmid M."/>
            <person name="Galushko A."/>
            <person name="Hatzenpichler R."/>
            <person name="Weinmaier T."/>
            <person name="Daniel R."/>
            <person name="Schleper C."/>
            <person name="Spieck E."/>
            <person name="Streit W."/>
            <person name="Wagner M."/>
        </authorList>
    </citation>
    <scope>NUCLEOTIDE SEQUENCE [LARGE SCALE GENOMIC DNA]</scope>
    <source>
        <strain evidence="4">Ga9.2</strain>
    </source>
</reference>
<dbReference type="InterPro" id="IPR010154">
    <property type="entry name" value="CRISPR-assoc_Cas7/Cst2/DevR"/>
</dbReference>
<dbReference type="AlphaFoldDB" id="K0ILT7"/>
<dbReference type="EMBL" id="CP002408">
    <property type="protein sequence ID" value="AFU57334.1"/>
    <property type="molecule type" value="Genomic_DNA"/>
</dbReference>
<dbReference type="STRING" id="1237085.Ngar_c03860"/>
<dbReference type="HOGENOM" id="CLU_935734_0_0_2"/>
<evidence type="ECO:0000313" key="3">
    <source>
        <dbReference type="EMBL" id="AFU57334.1"/>
    </source>
</evidence>
<proteinExistence type="predicted"/>
<dbReference type="KEGG" id="nga:Ngar_c03860"/>